<feature type="compositionally biased region" description="Polar residues" evidence="2">
    <location>
        <begin position="25"/>
        <end position="42"/>
    </location>
</feature>
<feature type="compositionally biased region" description="Basic and acidic residues" evidence="2">
    <location>
        <begin position="840"/>
        <end position="849"/>
    </location>
</feature>
<dbReference type="PROSITE" id="PS50020">
    <property type="entry name" value="WW_DOMAIN_2"/>
    <property type="match status" value="2"/>
</dbReference>
<keyword evidence="6" id="KW-1185">Reference proteome</keyword>
<dbReference type="FunCoup" id="A0A7J7CV14">
    <property type="interactions" value="4232"/>
</dbReference>
<dbReference type="InterPro" id="IPR002713">
    <property type="entry name" value="FF_domain"/>
</dbReference>
<dbReference type="SMART" id="SM00441">
    <property type="entry name" value="FF"/>
    <property type="match status" value="5"/>
</dbReference>
<dbReference type="FunFam" id="1.10.10.440:FF:000020">
    <property type="entry name" value="Pre-mRNA-processing protein 40C"/>
    <property type="match status" value="1"/>
</dbReference>
<dbReference type="InterPro" id="IPR036020">
    <property type="entry name" value="WW_dom_sf"/>
</dbReference>
<feature type="domain" description="FF" evidence="4">
    <location>
        <begin position="644"/>
        <end position="699"/>
    </location>
</feature>
<evidence type="ECO:0000313" key="6">
    <source>
        <dbReference type="Proteomes" id="UP000593562"/>
    </source>
</evidence>
<evidence type="ECO:0000259" key="3">
    <source>
        <dbReference type="PROSITE" id="PS50020"/>
    </source>
</evidence>
<feature type="domain" description="FF" evidence="4">
    <location>
        <begin position="577"/>
        <end position="631"/>
    </location>
</feature>
<feature type="domain" description="WW" evidence="3">
    <location>
        <begin position="408"/>
        <end position="435"/>
    </location>
</feature>
<dbReference type="InParanoid" id="A0A7J7CV14"/>
<dbReference type="PROSITE" id="PS51676">
    <property type="entry name" value="FF"/>
    <property type="match status" value="4"/>
</dbReference>
<feature type="compositionally biased region" description="Basic and acidic residues" evidence="2">
    <location>
        <begin position="775"/>
        <end position="801"/>
    </location>
</feature>
<dbReference type="InterPro" id="IPR045148">
    <property type="entry name" value="TCRG1-like"/>
</dbReference>
<dbReference type="Gene3D" id="2.20.70.10">
    <property type="match status" value="2"/>
</dbReference>
<feature type="region of interest" description="Disordered" evidence="2">
    <location>
        <begin position="515"/>
        <end position="577"/>
    </location>
</feature>
<feature type="region of interest" description="Disordered" evidence="2">
    <location>
        <begin position="1"/>
        <end position="83"/>
    </location>
</feature>
<organism evidence="5 6">
    <name type="scientific">Tripterygium wilfordii</name>
    <name type="common">Thunder God vine</name>
    <dbReference type="NCBI Taxonomy" id="458696"/>
    <lineage>
        <taxon>Eukaryota</taxon>
        <taxon>Viridiplantae</taxon>
        <taxon>Streptophyta</taxon>
        <taxon>Embryophyta</taxon>
        <taxon>Tracheophyta</taxon>
        <taxon>Spermatophyta</taxon>
        <taxon>Magnoliopsida</taxon>
        <taxon>eudicotyledons</taxon>
        <taxon>Gunneridae</taxon>
        <taxon>Pentapetalae</taxon>
        <taxon>rosids</taxon>
        <taxon>fabids</taxon>
        <taxon>Celastrales</taxon>
        <taxon>Celastraceae</taxon>
        <taxon>Tripterygium</taxon>
    </lineage>
</organism>
<dbReference type="SUPFAM" id="SSF51045">
    <property type="entry name" value="WW domain"/>
    <property type="match status" value="2"/>
</dbReference>
<dbReference type="OrthoDB" id="187617at2759"/>
<feature type="compositionally biased region" description="Low complexity" evidence="2">
    <location>
        <begin position="515"/>
        <end position="528"/>
    </location>
</feature>
<feature type="region of interest" description="Disordered" evidence="2">
    <location>
        <begin position="833"/>
        <end position="859"/>
    </location>
</feature>
<comment type="caution">
    <text evidence="5">The sequence shown here is derived from an EMBL/GenBank/DDBJ whole genome shotgun (WGS) entry which is preliminary data.</text>
</comment>
<dbReference type="Pfam" id="PF00397">
    <property type="entry name" value="WW"/>
    <property type="match status" value="1"/>
</dbReference>
<evidence type="ECO:0000259" key="4">
    <source>
        <dbReference type="PROSITE" id="PS51676"/>
    </source>
</evidence>
<dbReference type="GO" id="GO:0070063">
    <property type="term" value="F:RNA polymerase binding"/>
    <property type="evidence" value="ECO:0007669"/>
    <property type="project" value="InterPro"/>
</dbReference>
<name>A0A7J7CV14_TRIWF</name>
<dbReference type="FunFam" id="1.10.10.440:FF:000021">
    <property type="entry name" value="pre-mRNA-processing protein 40C isoform X1"/>
    <property type="match status" value="1"/>
</dbReference>
<dbReference type="EMBL" id="JAAARO010000013">
    <property type="protein sequence ID" value="KAF5737911.1"/>
    <property type="molecule type" value="Genomic_DNA"/>
</dbReference>
<sequence length="980" mass="106828">MSTPPPGGPSNGSSTPTATPSGNALISNGSNGTTSDSMQESVQVKFPNPSGHVVPGPSFSYSVSPSGNSASGGSQQPSSSSVSPIIIYPQSSASTSSSGPSLSSNFPQASVGFISNPQFQSITDASAPIARDSTVLSTSTILPLNVIASSSSTVAVSTTPNLGPATLWTPTTLSFPVPPRPFGTPGIPGPSGLAFSTPVTVPSAISDSSSVLRHNMSMAPDPSNSAVQQPIYPAYPSLPAMGVSPQAHWSYPPQMGGFHRPPFLPHPAGYPGSFPSPMHVMPLPLVPSSDSQPPGVSSLAIAGSITAAAAAPGNQFAGPSGMQMQTELPPGIDNRKLVHDAGIMERVVVSEQAEPWTSHKTDTGVIYYYNAVTGQSTYEKPPGFKGASDKVSVQPTPVSMEHLAGTDWALVSTNDGKKYYYNSKTKLSSWQIPTEVAELRKKQDVEVSGEHPVPLSNTSVPTDKVSAPVSLTAPAVSTGGRDSIALRNPGALGSSSSSALDLVKKKLQDYGAPITSAAPSVPAPTAASELNGSSGIEGAAKGLQNENSKDKLKEANDDGNLSDSSSESEDTDSGPTKEECIIQFKEMLKERRVAPFSKWEKELPKIVFDPRFKAIPSQAARRSIFEHYVKTRAEEERKEKRAAQKAAIEGFKQLLEESSEEIDQSTDYQTFRRKRGSDPRFEALDRKDREHLLNERVLLLKRAAEEKAKAIRAVTASGFKSMLHEKGDITVHSRWSRVKDALRNDPRYKSVKHEDREVLFNEYISELKAEEEEAEQKAKVKRDEQEKLKERERELRKRKEREEHEMERVRLKVRRKEAVATFQALLMETIKDPQASWTESKPKLEKDPQGRATNPELDPSDMEKLFREHVKMLLERCVHEFRALLAEVITPEAAVQETGDGKTVLNSWSTAKRVLKLDPRYNKMPRKEREALWRRHSEELLRKQKSAVDQIEEKHSDAQVRSSFNSGRFPSGSRRTNERR</sequence>
<feature type="compositionally biased region" description="Low complexity" evidence="2">
    <location>
        <begin position="11"/>
        <end position="24"/>
    </location>
</feature>
<keyword evidence="1" id="KW-0677">Repeat</keyword>
<dbReference type="PROSITE" id="PS01159">
    <property type="entry name" value="WW_DOMAIN_1"/>
    <property type="match status" value="2"/>
</dbReference>
<feature type="domain" description="WW" evidence="3">
    <location>
        <begin position="350"/>
        <end position="383"/>
    </location>
</feature>
<proteinExistence type="predicted"/>
<dbReference type="GO" id="GO:0005634">
    <property type="term" value="C:nucleus"/>
    <property type="evidence" value="ECO:0007669"/>
    <property type="project" value="TreeGrafter"/>
</dbReference>
<evidence type="ECO:0000313" key="5">
    <source>
        <dbReference type="EMBL" id="KAF5737911.1"/>
    </source>
</evidence>
<dbReference type="PANTHER" id="PTHR15377:SF3">
    <property type="entry name" value="WW DOMAIN-CONTAINING PROTEIN"/>
    <property type="match status" value="1"/>
</dbReference>
<dbReference type="InterPro" id="IPR001202">
    <property type="entry name" value="WW_dom"/>
</dbReference>
<dbReference type="CDD" id="cd00201">
    <property type="entry name" value="WW"/>
    <property type="match status" value="2"/>
</dbReference>
<dbReference type="PANTHER" id="PTHR15377">
    <property type="entry name" value="TRANSCRIPTION ELONGATION REGULATOR 1"/>
    <property type="match status" value="1"/>
</dbReference>
<dbReference type="Pfam" id="PF01846">
    <property type="entry name" value="FF"/>
    <property type="match status" value="5"/>
</dbReference>
<dbReference type="FunFam" id="1.10.10.440:FF:000030">
    <property type="entry name" value="Pre-mRNA-processing protein 40C"/>
    <property type="match status" value="1"/>
</dbReference>
<dbReference type="Gene3D" id="1.10.10.440">
    <property type="entry name" value="FF domain"/>
    <property type="match status" value="5"/>
</dbReference>
<reference evidence="5 6" key="1">
    <citation type="journal article" date="2020" name="Nat. Commun.">
        <title>Genome of Tripterygium wilfordii and identification of cytochrome P450 involved in triptolide biosynthesis.</title>
        <authorList>
            <person name="Tu L."/>
            <person name="Su P."/>
            <person name="Zhang Z."/>
            <person name="Gao L."/>
            <person name="Wang J."/>
            <person name="Hu T."/>
            <person name="Zhou J."/>
            <person name="Zhang Y."/>
            <person name="Zhao Y."/>
            <person name="Liu Y."/>
            <person name="Song Y."/>
            <person name="Tong Y."/>
            <person name="Lu Y."/>
            <person name="Yang J."/>
            <person name="Xu C."/>
            <person name="Jia M."/>
            <person name="Peters R.J."/>
            <person name="Huang L."/>
            <person name="Gao W."/>
        </authorList>
    </citation>
    <scope>NUCLEOTIDE SEQUENCE [LARGE SCALE GENOMIC DNA]</scope>
    <source>
        <strain evidence="6">cv. XIE 37</strain>
        <tissue evidence="5">Leaf</tissue>
    </source>
</reference>
<dbReference type="FunFam" id="1.10.10.440:FF:000028">
    <property type="entry name" value="Pre-mRNA-processing protein 40C"/>
    <property type="match status" value="1"/>
</dbReference>
<feature type="region of interest" description="Disordered" evidence="2">
    <location>
        <begin position="771"/>
        <end position="801"/>
    </location>
</feature>
<protein>
    <submittedName>
        <fullName evidence="5">Pre-mRNA-processing protein 40C isoform X2</fullName>
    </submittedName>
</protein>
<feature type="compositionally biased region" description="Polar residues" evidence="2">
    <location>
        <begin position="959"/>
        <end position="968"/>
    </location>
</feature>
<dbReference type="GO" id="GO:0003712">
    <property type="term" value="F:transcription coregulator activity"/>
    <property type="evidence" value="ECO:0007669"/>
    <property type="project" value="TreeGrafter"/>
</dbReference>
<feature type="domain" description="FF" evidence="4">
    <location>
        <begin position="815"/>
        <end position="872"/>
    </location>
</feature>
<evidence type="ECO:0000256" key="2">
    <source>
        <dbReference type="SAM" id="MobiDB-lite"/>
    </source>
</evidence>
<dbReference type="Proteomes" id="UP000593562">
    <property type="component" value="Unassembled WGS sequence"/>
</dbReference>
<accession>A0A7J7CV14</accession>
<gene>
    <name evidence="5" type="ORF">HS088_TW13G00802</name>
</gene>
<feature type="compositionally biased region" description="Basic and acidic residues" evidence="2">
    <location>
        <begin position="547"/>
        <end position="556"/>
    </location>
</feature>
<dbReference type="SMART" id="SM00456">
    <property type="entry name" value="WW"/>
    <property type="match status" value="2"/>
</dbReference>
<feature type="region of interest" description="Disordered" evidence="2">
    <location>
        <begin position="443"/>
        <end position="496"/>
    </location>
</feature>
<dbReference type="InterPro" id="IPR036517">
    <property type="entry name" value="FF_domain_sf"/>
</dbReference>
<dbReference type="SUPFAM" id="SSF81698">
    <property type="entry name" value="FF domain"/>
    <property type="match status" value="5"/>
</dbReference>
<evidence type="ECO:0000256" key="1">
    <source>
        <dbReference type="ARBA" id="ARBA00022737"/>
    </source>
</evidence>
<feature type="domain" description="FF" evidence="4">
    <location>
        <begin position="712"/>
        <end position="766"/>
    </location>
</feature>
<feature type="region of interest" description="Disordered" evidence="2">
    <location>
        <begin position="944"/>
        <end position="980"/>
    </location>
</feature>
<dbReference type="AlphaFoldDB" id="A0A7J7CV14"/>
<feature type="compositionally biased region" description="Low complexity" evidence="2">
    <location>
        <begin position="60"/>
        <end position="83"/>
    </location>
</feature>